<dbReference type="Proteomes" id="UP001501822">
    <property type="component" value="Unassembled WGS sequence"/>
</dbReference>
<comment type="caution">
    <text evidence="1">The sequence shown here is derived from an EMBL/GenBank/DDBJ whole genome shotgun (WGS) entry which is preliminary data.</text>
</comment>
<evidence type="ECO:0000313" key="2">
    <source>
        <dbReference type="Proteomes" id="UP001501822"/>
    </source>
</evidence>
<sequence length="80" mass="7978">MPPLKPLPGGTLTCAVANVPRLAATLARVGSGPRWYGLPAADAGQVATVSAIAAARAVTAATAHRSGRVRRPERVAAPAA</sequence>
<proteinExistence type="predicted"/>
<name>A0ABN0WKZ7_9ACTN</name>
<reference evidence="1 2" key="1">
    <citation type="journal article" date="2019" name="Int. J. Syst. Evol. Microbiol.">
        <title>The Global Catalogue of Microorganisms (GCM) 10K type strain sequencing project: providing services to taxonomists for standard genome sequencing and annotation.</title>
        <authorList>
            <consortium name="The Broad Institute Genomics Platform"/>
            <consortium name="The Broad Institute Genome Sequencing Center for Infectious Disease"/>
            <person name="Wu L."/>
            <person name="Ma J."/>
        </authorList>
    </citation>
    <scope>NUCLEOTIDE SEQUENCE [LARGE SCALE GENOMIC DNA]</scope>
    <source>
        <strain evidence="1 2">JCM 3146</strain>
    </source>
</reference>
<gene>
    <name evidence="1" type="ORF">GCM10010151_33100</name>
</gene>
<keyword evidence="2" id="KW-1185">Reference proteome</keyword>
<organism evidence="1 2">
    <name type="scientific">Actinoallomurus spadix</name>
    <dbReference type="NCBI Taxonomy" id="79912"/>
    <lineage>
        <taxon>Bacteria</taxon>
        <taxon>Bacillati</taxon>
        <taxon>Actinomycetota</taxon>
        <taxon>Actinomycetes</taxon>
        <taxon>Streptosporangiales</taxon>
        <taxon>Thermomonosporaceae</taxon>
        <taxon>Actinoallomurus</taxon>
    </lineage>
</organism>
<protein>
    <submittedName>
        <fullName evidence="1">Uncharacterized protein</fullName>
    </submittedName>
</protein>
<dbReference type="EMBL" id="BAAABM010000025">
    <property type="protein sequence ID" value="GAA0340864.1"/>
    <property type="molecule type" value="Genomic_DNA"/>
</dbReference>
<accession>A0ABN0WKZ7</accession>
<evidence type="ECO:0000313" key="1">
    <source>
        <dbReference type="EMBL" id="GAA0340864.1"/>
    </source>
</evidence>